<evidence type="ECO:0000313" key="7">
    <source>
        <dbReference type="Proteomes" id="UP000242180"/>
    </source>
</evidence>
<organism evidence="6 7">
    <name type="scientific">Syncephalastrum racemosum</name>
    <name type="common">Filamentous fungus</name>
    <dbReference type="NCBI Taxonomy" id="13706"/>
    <lineage>
        <taxon>Eukaryota</taxon>
        <taxon>Fungi</taxon>
        <taxon>Fungi incertae sedis</taxon>
        <taxon>Mucoromycota</taxon>
        <taxon>Mucoromycotina</taxon>
        <taxon>Mucoromycetes</taxon>
        <taxon>Mucorales</taxon>
        <taxon>Syncephalastraceae</taxon>
        <taxon>Syncephalastrum</taxon>
    </lineage>
</organism>
<sequence>MYLEQICPGQVNPSPHALHFILYDNVRYTLYASGSQLVIHAEPNILIQIIELTTTDKSASAITAVGGSSTSGQLAAAHGTHVTILKPYADKKNGRHVRWEIAKVIDMGLTMTCLDWSKEDHLLMADKKLSMWKQDAQGDWKEIWSKSTPTEIMYIKFEPNSTFFATVGRHDRIVTLWYNQGDDYAFTYLPHPRQVTHFVWRRLPQTSAHRFDCTLFTMARDGIGRFWSPIDLDRPHQLQMVAVVDPSQSLVTSDSNSSTQSEIFVASEEEDEYIDDVTSIHYIGCDELRNAIYTHVRNSKGDPLDHRIQRISDMIHDTPDLLFRIQFDGSLTFWGVQHLNTQPRRVPRVFVVLRVAQAIDPRDVSYFMKPVHVSHDYSHIHSSSNVKPAEMSLVGRNGHGQIRAYGLNLLDFLDTTSFVPRLHPKYTWTGHRQPICAATQTRNDRFCTVSIDGQVNVWGYGNSGQDQGWDTTQLNLLATMHIKRPEETLVVHLVQDGYVVLYNGEHVYLYSYSARSDQMHFELDISDSPPRLDTLHTYTPLHDADICLLYATSKDAQRIFWWELQLNQAVGVRSTGSQMLDRKPDWVVTHGGWSNEVIPQLFGYLQEDGMRVSTLVGYGSSLVFYNIIMGSSQNEWNALYTLETDLTDIRLVRCISNNVLAIASRDPGKDRCLLSIWSDIRSNEPPSLETILTFDDTIMDMAWHLSSDAQFILAVAFKNRVAIYGQQRATDAESTRAPWICYSEFSNDYPGDSVRVLWIDHGILAVLAGNRILCYPKWLSPQDRLPQDTSQTLQKELMSNIYDLSCALNGPLPFYHPNHLIHYLMWGKIDLINAVLLSMYRFLKHLVEEDNLTIPYVPPLSISLILRLQNEDKGKSKPLQQQYTALFGDDDQADTLSDDEDDTRPLSRSESKSLAELLRRYRLPMLSGREDMHLVAMVDTFVEISAQGSSLDENGARFMALLENCHHLNKMLAADQQSTSLRSSDLVWALHSQSQDILLERCIHLCGGKLMWPEARALGIFLWLQKSESVADQMTAIARNTYLAQDTKDPISCTLFYLALRKKSLLQSLWHKATHHKEHTVMVKFLANDFSDPRWQKAAAKNAFVLLGRQRYEYAAAFFLLADRLKDAVGIILKHVQDYQLAIAICRVYDGDHSALLKDILRDHVLPLAVDTHDRWLASMAFWLLGDQTKATAATMENLSDLLQDKKSSQQNIDATVTDPNLFILYQHLKQTAAGTRPLGLSYAAEYMFSLNVSRAYERLGCPLLGLYILEHFQMAKPTAAPEEDEKEKEEGKAHHAADLFADDEPKPLSRAQDLFADDSPPPMSRAADLFADEEEPKQQSRAEDLFADGPSVSRSMDIFAGEPVSNDLFADEPFTSQTGGLFSDDDADSNASAEEALPEDESLKMYKALLVIRPLQTFFLAASAIYDTAIAPLLSHVNGYKESYAERREELVTFAESFHIPRDIFLRLLRQKSIEADTFALYLRATRDAADDTKAPAFLSAFRASCVQVYRLAMGYQELGYAELAFCEKWDGHTIDTFGLWSHMQSKTDRPFLETQKVILGTFLSLLTVTLRQRHLEKSWTLLIHLKGLLDGLSTREQIQQTLERLEQGESKMAETDMDDIETFSEDSLFGYNMEEEVYQPLKDYKDTSAGAQLLEVASLAYMVSVLEHWMQHAENNPALSNDLLSLLWTDTLDTVAYRTHKLKESIREQLENDLTRRNVLRQFRTLRQKKYWHSLRSLRTPEKLLPFVDFSPSEINIFAEPTQRQPQSVYVTPTTAHAFAMNSTCSEIVAVCMKSEIQEIDLNSARHFGAVPLMRTNSASSVGHDHPHHNNHHHSDSYPDTEEELDESDADTLSEVGTPKANKREPLRVPSHLAPGRLQGRTPTGAASPASLRVPDSSPNVNLESLHDSLKRSLGIPSKESSGGDPTRSPAGASSVDSSADMVGLKRNMSATCAEAHPQFPFYITGCEVTNGGPSVVLWQFGQEREVASYYGGHGKTTRVHFDPHGQRFAAGDTTGGLLFWRFDSHSHSNKPYYTLPACHSKATRDFTFTSASSLVASAGTSVAMSRRREHVCLWDTLLPPSKALVCSLPAHDSGAYAIAYDPDRSLLFSGGKRGDIAVSDIRQRSVVHTFTAHPGRIRSISIANNTLVTGSVDGELKLWDAS</sequence>
<feature type="domain" description="RAVE complex protein Rav1 C-terminal" evidence="5">
    <location>
        <begin position="630"/>
        <end position="1267"/>
    </location>
</feature>
<dbReference type="GO" id="GO:0007035">
    <property type="term" value="P:vacuolar acidification"/>
    <property type="evidence" value="ECO:0007669"/>
    <property type="project" value="TreeGrafter"/>
</dbReference>
<reference evidence="6 7" key="1">
    <citation type="submission" date="2016-07" db="EMBL/GenBank/DDBJ databases">
        <title>Pervasive Adenine N6-methylation of Active Genes in Fungi.</title>
        <authorList>
            <consortium name="DOE Joint Genome Institute"/>
            <person name="Mondo S.J."/>
            <person name="Dannebaum R.O."/>
            <person name="Kuo R.C."/>
            <person name="Labutti K."/>
            <person name="Haridas S."/>
            <person name="Kuo A."/>
            <person name="Salamov A."/>
            <person name="Ahrendt S.R."/>
            <person name="Lipzen A."/>
            <person name="Sullivan W."/>
            <person name="Andreopoulos W.B."/>
            <person name="Clum A."/>
            <person name="Lindquist E."/>
            <person name="Daum C."/>
            <person name="Ramamoorthy G.K."/>
            <person name="Gryganskyi A."/>
            <person name="Culley D."/>
            <person name="Magnuson J.K."/>
            <person name="James T.Y."/>
            <person name="O'Malley M.A."/>
            <person name="Stajich J.E."/>
            <person name="Spatafora J.W."/>
            <person name="Visel A."/>
            <person name="Grigoriev I.V."/>
        </authorList>
    </citation>
    <scope>NUCLEOTIDE SEQUENCE [LARGE SCALE GENOMIC DNA]</scope>
    <source>
        <strain evidence="6 7">NRRL 2496</strain>
    </source>
</reference>
<dbReference type="InParanoid" id="A0A1X2HEA7"/>
<dbReference type="SUPFAM" id="SSF50978">
    <property type="entry name" value="WD40 repeat-like"/>
    <property type="match status" value="2"/>
</dbReference>
<dbReference type="Proteomes" id="UP000242180">
    <property type="component" value="Unassembled WGS sequence"/>
</dbReference>
<dbReference type="Pfam" id="PF12234">
    <property type="entry name" value="Rav1p_C"/>
    <property type="match status" value="1"/>
</dbReference>
<feature type="compositionally biased region" description="Acidic residues" evidence="4">
    <location>
        <begin position="890"/>
        <end position="902"/>
    </location>
</feature>
<dbReference type="PROSITE" id="PS50082">
    <property type="entry name" value="WD_REPEATS_2"/>
    <property type="match status" value="2"/>
</dbReference>
<evidence type="ECO:0000259" key="5">
    <source>
        <dbReference type="Pfam" id="PF12234"/>
    </source>
</evidence>
<feature type="compositionally biased region" description="Basic and acidic residues" evidence="4">
    <location>
        <begin position="1289"/>
        <end position="1304"/>
    </location>
</feature>
<dbReference type="OMA" id="EYMMAGK"/>
<feature type="repeat" description="WD" evidence="3">
    <location>
        <begin position="2133"/>
        <end position="2165"/>
    </location>
</feature>
<evidence type="ECO:0000256" key="2">
    <source>
        <dbReference type="ARBA" id="ARBA00022737"/>
    </source>
</evidence>
<dbReference type="EMBL" id="MCGN01000004">
    <property type="protein sequence ID" value="ORY97295.1"/>
    <property type="molecule type" value="Genomic_DNA"/>
</dbReference>
<dbReference type="InterPro" id="IPR022033">
    <property type="entry name" value="Rav1p_C"/>
</dbReference>
<dbReference type="PANTHER" id="PTHR13950:SF9">
    <property type="entry name" value="RABCONNECTIN-3A"/>
    <property type="match status" value="1"/>
</dbReference>
<dbReference type="Pfam" id="PF00400">
    <property type="entry name" value="WD40"/>
    <property type="match status" value="2"/>
</dbReference>
<dbReference type="GO" id="GO:0043291">
    <property type="term" value="C:RAVE complex"/>
    <property type="evidence" value="ECO:0007669"/>
    <property type="project" value="TreeGrafter"/>
</dbReference>
<dbReference type="PROSITE" id="PS00678">
    <property type="entry name" value="WD_REPEATS_1"/>
    <property type="match status" value="1"/>
</dbReference>
<feature type="compositionally biased region" description="Acidic residues" evidence="4">
    <location>
        <begin position="1841"/>
        <end position="1854"/>
    </location>
</feature>
<dbReference type="OrthoDB" id="342131at2759"/>
<feature type="region of interest" description="Disordered" evidence="4">
    <location>
        <begin position="1819"/>
        <end position="1941"/>
    </location>
</feature>
<keyword evidence="2" id="KW-0677">Repeat</keyword>
<name>A0A1X2HEA7_SYNRA</name>
<evidence type="ECO:0000256" key="1">
    <source>
        <dbReference type="ARBA" id="ARBA00022574"/>
    </source>
</evidence>
<gene>
    <name evidence="6" type="ORF">BCR43DRAFT_523505</name>
</gene>
<evidence type="ECO:0000256" key="3">
    <source>
        <dbReference type="PROSITE-ProRule" id="PRU00221"/>
    </source>
</evidence>
<dbReference type="PROSITE" id="PS50294">
    <property type="entry name" value="WD_REPEATS_REGION"/>
    <property type="match status" value="1"/>
</dbReference>
<protein>
    <submittedName>
        <fullName evidence="6">RAVE protein 1 C terminal-domain-containing protein</fullName>
    </submittedName>
</protein>
<dbReference type="Gene3D" id="2.130.10.10">
    <property type="entry name" value="YVTN repeat-like/Quinoprotein amine dehydrogenase"/>
    <property type="match status" value="2"/>
</dbReference>
<keyword evidence="7" id="KW-1185">Reference proteome</keyword>
<dbReference type="InterPro" id="IPR036322">
    <property type="entry name" value="WD40_repeat_dom_sf"/>
</dbReference>
<feature type="region of interest" description="Disordered" evidence="4">
    <location>
        <begin position="1279"/>
        <end position="1304"/>
    </location>
</feature>
<accession>A0A1X2HEA7</accession>
<dbReference type="SMART" id="SM00320">
    <property type="entry name" value="WD40"/>
    <property type="match status" value="7"/>
</dbReference>
<proteinExistence type="predicted"/>
<evidence type="ECO:0000313" key="6">
    <source>
        <dbReference type="EMBL" id="ORY97295.1"/>
    </source>
</evidence>
<dbReference type="InterPro" id="IPR015943">
    <property type="entry name" value="WD40/YVTN_repeat-like_dom_sf"/>
</dbReference>
<dbReference type="InterPro" id="IPR001680">
    <property type="entry name" value="WD40_rpt"/>
</dbReference>
<comment type="caution">
    <text evidence="6">The sequence shown here is derived from an EMBL/GenBank/DDBJ whole genome shotgun (WGS) entry which is preliminary data.</text>
</comment>
<feature type="region of interest" description="Disordered" evidence="4">
    <location>
        <begin position="890"/>
        <end position="910"/>
    </location>
</feature>
<evidence type="ECO:0000256" key="4">
    <source>
        <dbReference type="SAM" id="MobiDB-lite"/>
    </source>
</evidence>
<dbReference type="STRING" id="13706.A0A1X2HEA7"/>
<dbReference type="InterPro" id="IPR019775">
    <property type="entry name" value="WD40_repeat_CS"/>
</dbReference>
<feature type="non-terminal residue" evidence="6">
    <location>
        <position position="2165"/>
    </location>
</feature>
<feature type="repeat" description="WD" evidence="3">
    <location>
        <begin position="2091"/>
        <end position="2132"/>
    </location>
</feature>
<dbReference type="InterPro" id="IPR052208">
    <property type="entry name" value="DmX-like/RAVE_component"/>
</dbReference>
<dbReference type="FunCoup" id="A0A1X2HEA7">
    <property type="interactions" value="127"/>
</dbReference>
<keyword evidence="1 3" id="KW-0853">WD repeat</keyword>
<dbReference type="PANTHER" id="PTHR13950">
    <property type="entry name" value="RABCONNECTIN-RELATED"/>
    <property type="match status" value="1"/>
</dbReference>